<proteinExistence type="predicted"/>
<evidence type="ECO:0000313" key="1">
    <source>
        <dbReference type="EMBL" id="GAA1219502.1"/>
    </source>
</evidence>
<dbReference type="RefSeq" id="WP_344438941.1">
    <property type="nucleotide sequence ID" value="NZ_BAAALF010000006.1"/>
</dbReference>
<dbReference type="EMBL" id="BAAALF010000006">
    <property type="protein sequence ID" value="GAA1219502.1"/>
    <property type="molecule type" value="Genomic_DNA"/>
</dbReference>
<protein>
    <recommendedName>
        <fullName evidence="3">Htaa protein</fullName>
    </recommendedName>
</protein>
<dbReference type="Proteomes" id="UP001500037">
    <property type="component" value="Unassembled WGS sequence"/>
</dbReference>
<evidence type="ECO:0000313" key="2">
    <source>
        <dbReference type="Proteomes" id="UP001500037"/>
    </source>
</evidence>
<keyword evidence="2" id="KW-1185">Reference proteome</keyword>
<evidence type="ECO:0008006" key="3">
    <source>
        <dbReference type="Google" id="ProtNLM"/>
    </source>
</evidence>
<organism evidence="1 2">
    <name type="scientific">Kitasatospora nipponensis</name>
    <dbReference type="NCBI Taxonomy" id="258049"/>
    <lineage>
        <taxon>Bacteria</taxon>
        <taxon>Bacillati</taxon>
        <taxon>Actinomycetota</taxon>
        <taxon>Actinomycetes</taxon>
        <taxon>Kitasatosporales</taxon>
        <taxon>Streptomycetaceae</taxon>
        <taxon>Kitasatospora</taxon>
    </lineage>
</organism>
<sequence>MVATGELGRTIALTADVASVTPQPGHDGVLHLAGTFDAGHSTLTWGNASKALATWDFEVELD</sequence>
<gene>
    <name evidence="1" type="ORF">GCM10009665_06990</name>
</gene>
<name>A0ABN1VQ82_9ACTN</name>
<accession>A0ABN1VQ82</accession>
<comment type="caution">
    <text evidence="1">The sequence shown here is derived from an EMBL/GenBank/DDBJ whole genome shotgun (WGS) entry which is preliminary data.</text>
</comment>
<reference evidence="1 2" key="1">
    <citation type="journal article" date="2019" name="Int. J. Syst. Evol. Microbiol.">
        <title>The Global Catalogue of Microorganisms (GCM) 10K type strain sequencing project: providing services to taxonomists for standard genome sequencing and annotation.</title>
        <authorList>
            <consortium name="The Broad Institute Genomics Platform"/>
            <consortium name="The Broad Institute Genome Sequencing Center for Infectious Disease"/>
            <person name="Wu L."/>
            <person name="Ma J."/>
        </authorList>
    </citation>
    <scope>NUCLEOTIDE SEQUENCE [LARGE SCALE GENOMIC DNA]</scope>
    <source>
        <strain evidence="1 2">JCM 13004</strain>
    </source>
</reference>